<gene>
    <name evidence="2" type="ORF">FSCOSCO3_A034434</name>
</gene>
<protein>
    <submittedName>
        <fullName evidence="2">Interferon regulatory factor 1-like isoform X2</fullName>
    </submittedName>
</protein>
<evidence type="ECO:0000313" key="2">
    <source>
        <dbReference type="EMBL" id="CAK6981667.1"/>
    </source>
</evidence>
<feature type="compositionally biased region" description="Polar residues" evidence="1">
    <location>
        <begin position="10"/>
        <end position="25"/>
    </location>
</feature>
<keyword evidence="3" id="KW-1185">Reference proteome</keyword>
<accession>A0AAV1QB43</accession>
<dbReference type="EMBL" id="CAWUFR010000864">
    <property type="protein sequence ID" value="CAK6981667.1"/>
    <property type="molecule type" value="Genomic_DNA"/>
</dbReference>
<organism evidence="2 3">
    <name type="scientific">Scomber scombrus</name>
    <name type="common">Atlantic mackerel</name>
    <name type="synonym">Scomber vernalis</name>
    <dbReference type="NCBI Taxonomy" id="13677"/>
    <lineage>
        <taxon>Eukaryota</taxon>
        <taxon>Metazoa</taxon>
        <taxon>Chordata</taxon>
        <taxon>Craniata</taxon>
        <taxon>Vertebrata</taxon>
        <taxon>Euteleostomi</taxon>
        <taxon>Actinopterygii</taxon>
        <taxon>Neopterygii</taxon>
        <taxon>Teleostei</taxon>
        <taxon>Neoteleostei</taxon>
        <taxon>Acanthomorphata</taxon>
        <taxon>Pelagiaria</taxon>
        <taxon>Scombriformes</taxon>
        <taxon>Scombridae</taxon>
        <taxon>Scomber</taxon>
    </lineage>
</organism>
<name>A0AAV1QB43_SCOSC</name>
<comment type="caution">
    <text evidence="2">The sequence shown here is derived from an EMBL/GenBank/DDBJ whole genome shotgun (WGS) entry which is preliminary data.</text>
</comment>
<dbReference type="Proteomes" id="UP001314229">
    <property type="component" value="Unassembled WGS sequence"/>
</dbReference>
<reference evidence="2 3" key="1">
    <citation type="submission" date="2024-01" db="EMBL/GenBank/DDBJ databases">
        <authorList>
            <person name="Alioto T."/>
            <person name="Alioto T."/>
            <person name="Gomez Garrido J."/>
        </authorList>
    </citation>
    <scope>NUCLEOTIDE SEQUENCE [LARGE SCALE GENOMIC DNA]</scope>
</reference>
<sequence>MEEDMDYSDYETSSSQENTVDSTADTEQKHNELDNLPQYTTLGTDLGSTPADVFWNNFYPQTAFGLQGV</sequence>
<evidence type="ECO:0000256" key="1">
    <source>
        <dbReference type="SAM" id="MobiDB-lite"/>
    </source>
</evidence>
<dbReference type="AlphaFoldDB" id="A0AAV1QB43"/>
<proteinExistence type="predicted"/>
<evidence type="ECO:0000313" key="3">
    <source>
        <dbReference type="Proteomes" id="UP001314229"/>
    </source>
</evidence>
<feature type="region of interest" description="Disordered" evidence="1">
    <location>
        <begin position="1"/>
        <end position="42"/>
    </location>
</feature>